<evidence type="ECO:0000313" key="2">
    <source>
        <dbReference type="EMBL" id="MDO7841833.1"/>
    </source>
</evidence>
<evidence type="ECO:0000313" key="3">
    <source>
        <dbReference type="Proteomes" id="UP001176468"/>
    </source>
</evidence>
<name>A0ABT8ZX30_9SPHN</name>
<dbReference type="SUPFAM" id="SSF50346">
    <property type="entry name" value="PRC-barrel domain"/>
    <property type="match status" value="1"/>
</dbReference>
<protein>
    <submittedName>
        <fullName evidence="2">Uncharacterized protein</fullName>
    </submittedName>
</protein>
<sequence length="145" mass="14140">MGTARNTVGTVRDRAVNAVGTLRDRAGNVVSTAKDRATGLTSGSGSADGIASGNANGGIDGAAFSGSGEGAGSGSGGPRGMKVRDTAGNVIGRVRSAATDARERIETISMKVGDKLATLPAASFSSNGGVLVSAMGQGEVQKTAQ</sequence>
<gene>
    <name evidence="2" type="ORF">Q5H94_05805</name>
</gene>
<dbReference type="Proteomes" id="UP001176468">
    <property type="component" value="Unassembled WGS sequence"/>
</dbReference>
<dbReference type="RefSeq" id="WP_304560293.1">
    <property type="nucleotide sequence ID" value="NZ_JAUQSZ010000003.1"/>
</dbReference>
<dbReference type="EMBL" id="JAUQSZ010000003">
    <property type="protein sequence ID" value="MDO7841833.1"/>
    <property type="molecule type" value="Genomic_DNA"/>
</dbReference>
<dbReference type="InterPro" id="IPR011033">
    <property type="entry name" value="PRC_barrel-like_sf"/>
</dbReference>
<feature type="compositionally biased region" description="Gly residues" evidence="1">
    <location>
        <begin position="67"/>
        <end position="79"/>
    </location>
</feature>
<proteinExistence type="predicted"/>
<keyword evidence="3" id="KW-1185">Reference proteome</keyword>
<reference evidence="2" key="1">
    <citation type="submission" date="2023-07" db="EMBL/GenBank/DDBJ databases">
        <authorList>
            <person name="Kim M.K."/>
        </authorList>
    </citation>
    <scope>NUCLEOTIDE SEQUENCE</scope>
    <source>
        <strain evidence="2">CA1-15</strain>
    </source>
</reference>
<accession>A0ABT8ZX30</accession>
<organism evidence="2 3">
    <name type="scientific">Sphingomonas immobilis</name>
    <dbReference type="NCBI Taxonomy" id="3063997"/>
    <lineage>
        <taxon>Bacteria</taxon>
        <taxon>Pseudomonadati</taxon>
        <taxon>Pseudomonadota</taxon>
        <taxon>Alphaproteobacteria</taxon>
        <taxon>Sphingomonadales</taxon>
        <taxon>Sphingomonadaceae</taxon>
        <taxon>Sphingomonas</taxon>
    </lineage>
</organism>
<evidence type="ECO:0000256" key="1">
    <source>
        <dbReference type="SAM" id="MobiDB-lite"/>
    </source>
</evidence>
<comment type="caution">
    <text evidence="2">The sequence shown here is derived from an EMBL/GenBank/DDBJ whole genome shotgun (WGS) entry which is preliminary data.</text>
</comment>
<feature type="region of interest" description="Disordered" evidence="1">
    <location>
        <begin position="58"/>
        <end position="88"/>
    </location>
</feature>